<evidence type="ECO:0000313" key="1">
    <source>
        <dbReference type="EMBL" id="AAZ57730.1"/>
    </source>
</evidence>
<protein>
    <submittedName>
        <fullName evidence="1">Possible josephin</fullName>
    </submittedName>
</protein>
<proteinExistence type="predicted"/>
<organism evidence="1 2">
    <name type="scientific">Prochlorococcus marinus (strain NATL2A)</name>
    <dbReference type="NCBI Taxonomy" id="59920"/>
    <lineage>
        <taxon>Bacteria</taxon>
        <taxon>Bacillati</taxon>
        <taxon>Cyanobacteriota</taxon>
        <taxon>Cyanophyceae</taxon>
        <taxon>Synechococcales</taxon>
        <taxon>Prochlorococcaceae</taxon>
        <taxon>Prochlorococcus</taxon>
    </lineage>
</organism>
<dbReference type="OrthoDB" id="539847at2"/>
<evidence type="ECO:0000313" key="2">
    <source>
        <dbReference type="Proteomes" id="UP000002535"/>
    </source>
</evidence>
<dbReference type="Proteomes" id="UP000002535">
    <property type="component" value="Chromosome"/>
</dbReference>
<keyword evidence="2" id="KW-1185">Reference proteome</keyword>
<dbReference type="HOGENOM" id="CLU_1593114_0_0_3"/>
<gene>
    <name evidence="1" type="ordered locus">PMN2A_0238</name>
</gene>
<dbReference type="KEGG" id="pmn:PMN2A_0238"/>
<dbReference type="RefSeq" id="WP_011293772.1">
    <property type="nucleotide sequence ID" value="NC_007335.2"/>
</dbReference>
<name>Q46L98_PROMT</name>
<accession>Q46L98</accession>
<dbReference type="EMBL" id="CP000095">
    <property type="protein sequence ID" value="AAZ57730.1"/>
    <property type="molecule type" value="Genomic_DNA"/>
</dbReference>
<sequence length="168" mass="19717">MTKSVNLYLASGVSEGVGFWVVNFTEEDNILNSLCRKLLECYRKELFGLEGAKEVKDAINTTLDILCLDSKYEKYKLDNYNTGYSSEIPINLIEDIYDLWAYNYSNKILWKKYIGLLNLRKKIKKNNNYINIGLKGDTYEFATKLDELLSFRQVDLKFRQDKSNDLMW</sequence>
<reference evidence="1 2" key="1">
    <citation type="journal article" date="2007" name="PLoS Genet.">
        <title>Patterns and implications of gene gain and loss in the evolution of Prochlorococcus.</title>
        <authorList>
            <person name="Kettler G.C."/>
            <person name="Martiny A.C."/>
            <person name="Huang K."/>
            <person name="Zucker J."/>
            <person name="Coleman M.L."/>
            <person name="Rodrigue S."/>
            <person name="Chen F."/>
            <person name="Lapidus A."/>
            <person name="Ferriera S."/>
            <person name="Johnson J."/>
            <person name="Steglich C."/>
            <person name="Church G.M."/>
            <person name="Richardson P."/>
            <person name="Chisholm S.W."/>
        </authorList>
    </citation>
    <scope>NUCLEOTIDE SEQUENCE [LARGE SCALE GENOMIC DNA]</scope>
    <source>
        <strain evidence="1 2">NATL2A</strain>
    </source>
</reference>
<dbReference type="PhylomeDB" id="Q46L98"/>
<dbReference type="AlphaFoldDB" id="Q46L98"/>